<dbReference type="GO" id="GO:0016605">
    <property type="term" value="C:PML body"/>
    <property type="evidence" value="ECO:0007669"/>
    <property type="project" value="TreeGrafter"/>
</dbReference>
<feature type="compositionally biased region" description="Polar residues" evidence="22">
    <location>
        <begin position="956"/>
        <end position="967"/>
    </location>
</feature>
<evidence type="ECO:0000256" key="14">
    <source>
        <dbReference type="ARBA" id="ARBA00022853"/>
    </source>
</evidence>
<dbReference type="Pfam" id="PF20920">
    <property type="entry name" value="DAXX_hist_bd"/>
    <property type="match status" value="1"/>
</dbReference>
<feature type="compositionally biased region" description="Polar residues" evidence="22">
    <location>
        <begin position="667"/>
        <end position="699"/>
    </location>
</feature>
<sequence>MAVAPSLMADKIVVLGDDEEGGPQRRSKRVSLRKSQQLAFNHITQSPFATSKTKKQTHVRQAEKEKLFSKQKQPVSKMVVGPASKADDCIVLEDYKERESPQPAFTASTSLTECKAIRVLLHRAHLPASILIPQSPLTTAEEQTDILKAENKKLFSKFVEHCSALTQDCPEVLTFLQTKYTKASPDYLSSVEFRNTLEQCLTCVQTNRSKTFAFINELCIVLRNRAAKKRQILTRVESGSSSSSSLQSAFVMLKGKGKTTVKEDDEVEETGKPAAEKKEPSTTVLHENTEDNKKEQQEAEKNAKRSRKQTAYLENLLKVYHEEICRLQQAELSLDDLEAEDSLYVQEHKLKRKMMKIYEKLCELKGCNRLTGRAIEQKIPYTSTRYPEINSRIEHFINSPEVRIHPPDYQDILQLVLQANKHHNLCLSRKQLNQMALDAFRETGNSMQERRHLDLVYNFGSYLTDAYKPASDPALLDPSLKRKLQLNREVAISQLEVVFSKYAVKQDDIEEQERNNHLKIKDNKSKKGKGTKDMNGVEEDEEELEEEEEEEDYSSDPDIEEEIQASTQQNVPGDDGNEEDNGNGAEQAGDDTNREDQMGDFSGSTKDTEENPVISGHGHPVKTGETVCSFSHISEDPANFSSVVANGTLPPPGPRETRIRTRRSKEVTSNNSPISKHTVNRNSPSQSESTLYSDQNLSNGKLAEPQEPVRSSRRISAIVVANGTSPPLSPRAMRSQRRKRNREETSSDSPKSKHIIIDSDSPSWSEPMQTDDQHLSNGKLTEPKEAVNYTSYVSPVVADRTSLVPSSVETLQQSDTQPSSRKRRREETTSQDCQNSEYADCGTVHCLICHKPQSNISVHLSLVCMKTSTREKRAAECRKAKASSSMWVHANRTWYYSKICELVPHRPSRSAVIKDLLRRGFFIMDLPDDLDMDAEETSSVAMATTSTASTSGTVTDPSDSLEATSTHGLPEMSVVVPQRCQLKCRLGRPPGRQLAEAEASAEATVEACDVAMATASTASATSTASTSGTVTDPSDSLEANGSPEMSAVVPQRCRLGRPSGCRPAEAEASAVAFASPSKYRRLRNRSFQGNSKPPTKRFQMKEAGLYTKFPDDTNIIKDFKKYLVESMHKPYYRLEVDQVSKYLRYLQPSGDILTLDFVTKSAETTGYLQKLKCMGLSTKSLVSHTRSIIGFFEFLRTHPYLKQKDTQLRTMLATTEMMLRSLRHSDLQKDSKPSDKDCQEVLRLGKQDFMNSFNKLSSDTMLSVKEKTMYRYYLEAILILRYFQRPTTVTNLTVREWVNRTRAHGRVMIGTKSHRMTGRMIVEVTITQEEESWFQAYYKYIRPWHIGSSDCETFFVSAFGKANISTYSDLIRFHKMYKLDEARNRIVQRIVEAQAAEFLTETRKDFVADYLAQSTPVATKPYTVLTPQKPVATEMALENSSTEQTPQEEVLPSPSDSRQQAAAGFAAIIEKFPVTKEGRPPSPKQLIKAGIPVKRGYYDKWRFIQVKVREAYLLSHFTQRKPSVLSVARLIKKEGWKNNHPKLKAVVQKWKPTPKNTMDKTELVNNIKNQSWKGLTVKTFGDQKRVGVVATRHFAKGSIVCDYHGKIISAAKGRRLMKQSQVQANSLFFFKDLCVDFHTFPCECHPDVDTFSRRINRSSHKPNLKPVHYVLEADEQDVILLQAITDIGVDDELTL</sequence>
<feature type="region of interest" description="Disordered" evidence="22">
    <location>
        <begin position="941"/>
        <end position="972"/>
    </location>
</feature>
<feature type="region of interest" description="Disordered" evidence="22">
    <location>
        <begin position="514"/>
        <end position="782"/>
    </location>
</feature>
<dbReference type="GO" id="GO:0005694">
    <property type="term" value="C:chromosome"/>
    <property type="evidence" value="ECO:0007669"/>
    <property type="project" value="UniProtKB-SubCell"/>
</dbReference>
<evidence type="ECO:0000256" key="16">
    <source>
        <dbReference type="ARBA" id="ARBA00023054"/>
    </source>
</evidence>
<dbReference type="GO" id="GO:0006334">
    <property type="term" value="P:nucleosome assembly"/>
    <property type="evidence" value="ECO:0007669"/>
    <property type="project" value="TreeGrafter"/>
</dbReference>
<keyword evidence="17" id="KW-0804">Transcription</keyword>
<keyword evidence="13" id="KW-0832">Ubl conjugation</keyword>
<dbReference type="GO" id="GO:0005730">
    <property type="term" value="C:nucleolus"/>
    <property type="evidence" value="ECO:0007669"/>
    <property type="project" value="UniProtKB-SubCell"/>
</dbReference>
<evidence type="ECO:0000256" key="22">
    <source>
        <dbReference type="SAM" id="MobiDB-lite"/>
    </source>
</evidence>
<keyword evidence="18" id="KW-0143">Chaperone</keyword>
<keyword evidence="14" id="KW-0156">Chromatin regulator</keyword>
<feature type="region of interest" description="Disordered" evidence="22">
    <location>
        <begin position="1016"/>
        <end position="1048"/>
    </location>
</feature>
<keyword evidence="25" id="KW-1185">Reference proteome</keyword>
<accession>A0AAV6R4Z2</accession>
<comment type="subcellular location">
    <subcellularLocation>
        <location evidence="1">Chromosome</location>
    </subcellularLocation>
    <subcellularLocation>
        <location evidence="2">Cytoplasm</location>
    </subcellularLocation>
    <subcellularLocation>
        <location evidence="21">Nucleus</location>
        <location evidence="21">Nuclear body</location>
    </subcellularLocation>
    <subcellularLocation>
        <location evidence="3">Nucleus</location>
        <location evidence="3">Nucleolus</location>
    </subcellularLocation>
    <subcellularLocation>
        <location evidence="4">Nucleus</location>
        <location evidence="4">Nucleoplasm</location>
    </subcellularLocation>
</comment>
<keyword evidence="19" id="KW-0539">Nucleus</keyword>
<evidence type="ECO:0000256" key="2">
    <source>
        <dbReference type="ARBA" id="ARBA00004496"/>
    </source>
</evidence>
<dbReference type="Pfam" id="PF00856">
    <property type="entry name" value="SET"/>
    <property type="match status" value="1"/>
</dbReference>
<dbReference type="GO" id="GO:0050681">
    <property type="term" value="F:nuclear androgen receptor binding"/>
    <property type="evidence" value="ECO:0007669"/>
    <property type="project" value="TreeGrafter"/>
</dbReference>
<dbReference type="GO" id="GO:0006915">
    <property type="term" value="P:apoptotic process"/>
    <property type="evidence" value="ECO:0007669"/>
    <property type="project" value="UniProtKB-KW"/>
</dbReference>
<dbReference type="GO" id="GO:0005737">
    <property type="term" value="C:cytoplasm"/>
    <property type="evidence" value="ECO:0007669"/>
    <property type="project" value="UniProtKB-SubCell"/>
</dbReference>
<evidence type="ECO:0000256" key="10">
    <source>
        <dbReference type="ARBA" id="ARBA00022499"/>
    </source>
</evidence>
<evidence type="ECO:0000256" key="15">
    <source>
        <dbReference type="ARBA" id="ARBA00023015"/>
    </source>
</evidence>
<keyword evidence="11" id="KW-0597">Phosphoprotein</keyword>
<evidence type="ECO:0000256" key="1">
    <source>
        <dbReference type="ARBA" id="ARBA00004286"/>
    </source>
</evidence>
<dbReference type="PANTHER" id="PTHR12766">
    <property type="entry name" value="DEATH DOMAIN-ASSOCIATED PROTEIN 6 DAXX"/>
    <property type="match status" value="1"/>
</dbReference>
<name>A0AAV6R4Z2_SOLSE</name>
<feature type="region of interest" description="Disordered" evidence="22">
    <location>
        <begin position="260"/>
        <end position="307"/>
    </location>
</feature>
<dbReference type="Proteomes" id="UP000693946">
    <property type="component" value="Linkage Group LG20"/>
</dbReference>
<protein>
    <recommendedName>
        <fullName evidence="6">Death domain-associated protein 6</fullName>
    </recommendedName>
    <alternativeName>
        <fullName evidence="20">Daxx</fullName>
    </alternativeName>
</protein>
<dbReference type="CDD" id="cd13151">
    <property type="entry name" value="DAXX_helical_bundle"/>
    <property type="match status" value="1"/>
</dbReference>
<dbReference type="CDD" id="cd13150">
    <property type="entry name" value="DAXX_histone_binding"/>
    <property type="match status" value="1"/>
</dbReference>
<dbReference type="FunFam" id="1.10.8.810:FF:000001">
    <property type="entry name" value="Death domain-associated protein 6"/>
    <property type="match status" value="1"/>
</dbReference>
<feature type="compositionally biased region" description="Low complexity" evidence="22">
    <location>
        <begin position="1016"/>
        <end position="1027"/>
    </location>
</feature>
<evidence type="ECO:0000313" key="24">
    <source>
        <dbReference type="EMBL" id="KAG7500482.1"/>
    </source>
</evidence>
<feature type="region of interest" description="Disordered" evidence="22">
    <location>
        <begin position="804"/>
        <end position="834"/>
    </location>
</feature>
<evidence type="ECO:0000256" key="11">
    <source>
        <dbReference type="ARBA" id="ARBA00022553"/>
    </source>
</evidence>
<dbReference type="InterPro" id="IPR001214">
    <property type="entry name" value="SET_dom"/>
</dbReference>
<evidence type="ECO:0000256" key="4">
    <source>
        <dbReference type="ARBA" id="ARBA00004642"/>
    </source>
</evidence>
<feature type="compositionally biased region" description="Basic and acidic residues" evidence="22">
    <location>
        <begin position="287"/>
        <end position="303"/>
    </location>
</feature>
<evidence type="ECO:0000256" key="6">
    <source>
        <dbReference type="ARBA" id="ARBA00019298"/>
    </source>
</evidence>
<evidence type="ECO:0000256" key="3">
    <source>
        <dbReference type="ARBA" id="ARBA00004604"/>
    </source>
</evidence>
<feature type="region of interest" description="Disordered" evidence="22">
    <location>
        <begin position="15"/>
        <end position="36"/>
    </location>
</feature>
<evidence type="ECO:0000256" key="21">
    <source>
        <dbReference type="ARBA" id="ARBA00034306"/>
    </source>
</evidence>
<dbReference type="InterPro" id="IPR046378">
    <property type="entry name" value="DAXX_histone-bd"/>
</dbReference>
<feature type="compositionally biased region" description="Acidic residues" evidence="22">
    <location>
        <begin position="536"/>
        <end position="563"/>
    </location>
</feature>
<dbReference type="GO" id="GO:0003714">
    <property type="term" value="F:transcription corepressor activity"/>
    <property type="evidence" value="ECO:0007669"/>
    <property type="project" value="TreeGrafter"/>
</dbReference>
<organism evidence="24 25">
    <name type="scientific">Solea senegalensis</name>
    <name type="common">Senegalese sole</name>
    <dbReference type="NCBI Taxonomy" id="28829"/>
    <lineage>
        <taxon>Eukaryota</taxon>
        <taxon>Metazoa</taxon>
        <taxon>Chordata</taxon>
        <taxon>Craniata</taxon>
        <taxon>Vertebrata</taxon>
        <taxon>Euteleostomi</taxon>
        <taxon>Actinopterygii</taxon>
        <taxon>Neopterygii</taxon>
        <taxon>Teleostei</taxon>
        <taxon>Neoteleostei</taxon>
        <taxon>Acanthomorphata</taxon>
        <taxon>Carangaria</taxon>
        <taxon>Pleuronectiformes</taxon>
        <taxon>Pleuronectoidei</taxon>
        <taxon>Soleidae</taxon>
        <taxon>Solea</taxon>
    </lineage>
</organism>
<keyword evidence="16" id="KW-0175">Coiled coil</keyword>
<dbReference type="GO" id="GO:0042981">
    <property type="term" value="P:regulation of apoptotic process"/>
    <property type="evidence" value="ECO:0007669"/>
    <property type="project" value="TreeGrafter"/>
</dbReference>
<dbReference type="GO" id="GO:0003713">
    <property type="term" value="F:transcription coactivator activity"/>
    <property type="evidence" value="ECO:0007669"/>
    <property type="project" value="TreeGrafter"/>
</dbReference>
<feature type="compositionally biased region" description="Polar residues" evidence="22">
    <location>
        <begin position="1028"/>
        <end position="1039"/>
    </location>
</feature>
<comment type="similarity">
    <text evidence="5">Belongs to the DAXX family.</text>
</comment>
<evidence type="ECO:0000256" key="9">
    <source>
        <dbReference type="ARBA" id="ARBA00022491"/>
    </source>
</evidence>
<evidence type="ECO:0000313" key="25">
    <source>
        <dbReference type="Proteomes" id="UP000693946"/>
    </source>
</evidence>
<proteinExistence type="inferred from homology"/>
<evidence type="ECO:0000256" key="18">
    <source>
        <dbReference type="ARBA" id="ARBA00023186"/>
    </source>
</evidence>
<evidence type="ECO:0000256" key="19">
    <source>
        <dbReference type="ARBA" id="ARBA00023242"/>
    </source>
</evidence>
<reference evidence="24 25" key="1">
    <citation type="journal article" date="2021" name="Sci. Rep.">
        <title>Chromosome anchoring in Senegalese sole (Solea senegalensis) reveals sex-associated markers and genome rearrangements in flatfish.</title>
        <authorList>
            <person name="Guerrero-Cozar I."/>
            <person name="Gomez-Garrido J."/>
            <person name="Berbel C."/>
            <person name="Martinez-Blanch J.F."/>
            <person name="Alioto T."/>
            <person name="Claros M.G."/>
            <person name="Gagnaire P.A."/>
            <person name="Manchado M."/>
        </authorList>
    </citation>
    <scope>NUCLEOTIDE SEQUENCE [LARGE SCALE GENOMIC DNA]</scope>
    <source>
        <strain evidence="24">Sse05_10M</strain>
    </source>
</reference>
<feature type="compositionally biased region" description="Basic and acidic residues" evidence="22">
    <location>
        <begin position="269"/>
        <end position="280"/>
    </location>
</feature>
<evidence type="ECO:0000256" key="8">
    <source>
        <dbReference type="ARBA" id="ARBA00022490"/>
    </source>
</evidence>
<evidence type="ECO:0000256" key="5">
    <source>
        <dbReference type="ARBA" id="ARBA00008592"/>
    </source>
</evidence>
<evidence type="ECO:0000256" key="12">
    <source>
        <dbReference type="ARBA" id="ARBA00022703"/>
    </source>
</evidence>
<gene>
    <name evidence="24" type="ORF">JOB18_019476</name>
</gene>
<evidence type="ECO:0000256" key="7">
    <source>
        <dbReference type="ARBA" id="ARBA00022454"/>
    </source>
</evidence>
<feature type="compositionally biased region" description="Low complexity" evidence="22">
    <location>
        <begin position="941"/>
        <end position="955"/>
    </location>
</feature>
<dbReference type="InterPro" id="IPR031333">
    <property type="entry name" value="Daxx_N"/>
</dbReference>
<feature type="domain" description="SET" evidence="23">
    <location>
        <begin position="1573"/>
        <end position="1695"/>
    </location>
</feature>
<dbReference type="PROSITE" id="PS50280">
    <property type="entry name" value="SET"/>
    <property type="match status" value="1"/>
</dbReference>
<keyword evidence="8" id="KW-0963">Cytoplasm</keyword>
<dbReference type="EMBL" id="JAGKHQ010000013">
    <property type="protein sequence ID" value="KAG7500482.1"/>
    <property type="molecule type" value="Genomic_DNA"/>
</dbReference>
<evidence type="ECO:0000256" key="13">
    <source>
        <dbReference type="ARBA" id="ARBA00022843"/>
    </source>
</evidence>
<keyword evidence="12" id="KW-0053">Apoptosis</keyword>
<keyword evidence="10" id="KW-1017">Isopeptide bond</keyword>
<dbReference type="FunFam" id="1.20.58.2170:FF:000001">
    <property type="entry name" value="Death domain-associated protein 6"/>
    <property type="match status" value="1"/>
</dbReference>
<keyword evidence="15" id="KW-0805">Transcription regulation</keyword>
<comment type="caution">
    <text evidence="24">The sequence shown here is derived from an EMBL/GenBank/DDBJ whole genome shotgun (WGS) entry which is preliminary data.</text>
</comment>
<evidence type="ECO:0000256" key="20">
    <source>
        <dbReference type="ARBA" id="ARBA00029641"/>
    </source>
</evidence>
<evidence type="ECO:0000256" key="17">
    <source>
        <dbReference type="ARBA" id="ARBA00023163"/>
    </source>
</evidence>
<dbReference type="GO" id="GO:0042393">
    <property type="term" value="F:histone binding"/>
    <property type="evidence" value="ECO:0007669"/>
    <property type="project" value="TreeGrafter"/>
</dbReference>
<keyword evidence="9" id="KW-0678">Repressor</keyword>
<keyword evidence="7" id="KW-0158">Chromosome</keyword>
<dbReference type="PANTHER" id="PTHR12766:SF7">
    <property type="entry name" value="DEATH DOMAIN-ASSOCIATED PROTEIN 6"/>
    <property type="match status" value="1"/>
</dbReference>
<evidence type="ECO:0000259" key="23">
    <source>
        <dbReference type="PROSITE" id="PS50280"/>
    </source>
</evidence>
<feature type="compositionally biased region" description="Polar residues" evidence="22">
    <location>
        <begin position="804"/>
        <end position="818"/>
    </location>
</feature>
<feature type="compositionally biased region" description="Basic and acidic residues" evidence="22">
    <location>
        <begin position="514"/>
        <end position="525"/>
    </location>
</feature>
<feature type="compositionally biased region" description="Polar residues" evidence="22">
    <location>
        <begin position="760"/>
        <end position="779"/>
    </location>
</feature>
<dbReference type="Pfam" id="PF03344">
    <property type="entry name" value="Daxx"/>
    <property type="match status" value="1"/>
</dbReference>